<keyword evidence="2" id="KW-0808">Transferase</keyword>
<feature type="transmembrane region" description="Helical" evidence="6">
    <location>
        <begin position="281"/>
        <end position="306"/>
    </location>
</feature>
<dbReference type="PANTHER" id="PTHR22926:SF5">
    <property type="entry name" value="PHOSPHO-N-ACETYLMURAMOYL-PENTAPEPTIDE-TRANSFERASE HOMOLOG"/>
    <property type="match status" value="1"/>
</dbReference>
<dbReference type="GO" id="GO:0005886">
    <property type="term" value="C:plasma membrane"/>
    <property type="evidence" value="ECO:0007669"/>
    <property type="project" value="TreeGrafter"/>
</dbReference>
<dbReference type="AlphaFoldDB" id="A0A2H0QX49"/>
<evidence type="ECO:0000256" key="6">
    <source>
        <dbReference type="SAM" id="Phobius"/>
    </source>
</evidence>
<dbReference type="Proteomes" id="UP000231333">
    <property type="component" value="Unassembled WGS sequence"/>
</dbReference>
<feature type="transmembrane region" description="Helical" evidence="6">
    <location>
        <begin position="146"/>
        <end position="162"/>
    </location>
</feature>
<gene>
    <name evidence="7" type="ORF">COV34_02190</name>
</gene>
<feature type="transmembrane region" description="Helical" evidence="6">
    <location>
        <begin position="254"/>
        <end position="275"/>
    </location>
</feature>
<dbReference type="GO" id="GO:0016780">
    <property type="term" value="F:phosphotransferase activity, for other substituted phosphate groups"/>
    <property type="evidence" value="ECO:0007669"/>
    <property type="project" value="InterPro"/>
</dbReference>
<organism evidence="7 8">
    <name type="scientific">Candidatus Zambryskibacteria bacterium CG10_big_fil_rev_8_21_14_0_10_42_12</name>
    <dbReference type="NCBI Taxonomy" id="1975115"/>
    <lineage>
        <taxon>Bacteria</taxon>
        <taxon>Candidatus Zambryskiibacteriota</taxon>
    </lineage>
</organism>
<protein>
    <recommendedName>
        <fullName evidence="9">Phospho-N-acetylmuramoyl-pentapeptide-transferase</fullName>
    </recommendedName>
</protein>
<evidence type="ECO:0000313" key="7">
    <source>
        <dbReference type="EMBL" id="PIR38394.1"/>
    </source>
</evidence>
<dbReference type="GO" id="GO:0071555">
    <property type="term" value="P:cell wall organization"/>
    <property type="evidence" value="ECO:0007669"/>
    <property type="project" value="TreeGrafter"/>
</dbReference>
<feature type="transmembrane region" description="Helical" evidence="6">
    <location>
        <begin position="205"/>
        <end position="224"/>
    </location>
</feature>
<comment type="caution">
    <text evidence="7">The sequence shown here is derived from an EMBL/GenBank/DDBJ whole genome shotgun (WGS) entry which is preliminary data.</text>
</comment>
<dbReference type="EMBL" id="PCXL01000011">
    <property type="protein sequence ID" value="PIR38394.1"/>
    <property type="molecule type" value="Genomic_DNA"/>
</dbReference>
<keyword evidence="5 6" id="KW-0472">Membrane</keyword>
<evidence type="ECO:0008006" key="9">
    <source>
        <dbReference type="Google" id="ProtNLM"/>
    </source>
</evidence>
<evidence type="ECO:0000256" key="1">
    <source>
        <dbReference type="ARBA" id="ARBA00004141"/>
    </source>
</evidence>
<accession>A0A2H0QX49</accession>
<feature type="transmembrane region" description="Helical" evidence="6">
    <location>
        <begin position="177"/>
        <end position="198"/>
    </location>
</feature>
<comment type="subcellular location">
    <subcellularLocation>
        <location evidence="1">Membrane</location>
        <topology evidence="1">Multi-pass membrane protein</topology>
    </subcellularLocation>
</comment>
<evidence type="ECO:0000256" key="4">
    <source>
        <dbReference type="ARBA" id="ARBA00022989"/>
    </source>
</evidence>
<dbReference type="PANTHER" id="PTHR22926">
    <property type="entry name" value="PHOSPHO-N-ACETYLMURAMOYL-PENTAPEPTIDE-TRANSFERASE"/>
    <property type="match status" value="1"/>
</dbReference>
<feature type="transmembrane region" description="Helical" evidence="6">
    <location>
        <begin position="107"/>
        <end position="126"/>
    </location>
</feature>
<dbReference type="InterPro" id="IPR000715">
    <property type="entry name" value="Glycosyl_transferase_4"/>
</dbReference>
<feature type="transmembrane region" description="Helical" evidence="6">
    <location>
        <begin position="70"/>
        <end position="87"/>
    </location>
</feature>
<evidence type="ECO:0000256" key="2">
    <source>
        <dbReference type="ARBA" id="ARBA00022679"/>
    </source>
</evidence>
<feature type="transmembrane region" description="Helical" evidence="6">
    <location>
        <begin position="12"/>
        <end position="31"/>
    </location>
</feature>
<evidence type="ECO:0000256" key="5">
    <source>
        <dbReference type="ARBA" id="ARBA00023136"/>
    </source>
</evidence>
<evidence type="ECO:0000313" key="8">
    <source>
        <dbReference type="Proteomes" id="UP000231333"/>
    </source>
</evidence>
<reference evidence="7 8" key="1">
    <citation type="submission" date="2017-09" db="EMBL/GenBank/DDBJ databases">
        <title>Depth-based differentiation of microbial function through sediment-hosted aquifers and enrichment of novel symbionts in the deep terrestrial subsurface.</title>
        <authorList>
            <person name="Probst A.J."/>
            <person name="Ladd B."/>
            <person name="Jarett J.K."/>
            <person name="Geller-Mcgrath D.E."/>
            <person name="Sieber C.M."/>
            <person name="Emerson J.B."/>
            <person name="Anantharaman K."/>
            <person name="Thomas B.C."/>
            <person name="Malmstrom R."/>
            <person name="Stieglmeier M."/>
            <person name="Klingl A."/>
            <person name="Woyke T."/>
            <person name="Ryan C.M."/>
            <person name="Banfield J.F."/>
        </authorList>
    </citation>
    <scope>NUCLEOTIDE SEQUENCE [LARGE SCALE GENOMIC DNA]</scope>
    <source>
        <strain evidence="7">CG10_big_fil_rev_8_21_14_0_10_42_12</strain>
    </source>
</reference>
<name>A0A2H0QX49_9BACT</name>
<sequence length="358" mass="38577">MIIDIVKVLFPLVTSFIIGIGITPIVSDFLYRNKLWKKRNVRAAVDGSPATISQKLHDDEGKKTPRMGGVVMWVSVAATALIIWIISHVIDGDLAIKLDFISRNQTWIPLATLVFGSLFGLIDDYLETKETGGDHIAGGLSLAKRLFAVSAIALAVALWFYIKLEVNSIGLPVAEDLMIGWLFIPLFVVVAIGIYSGGVIDGLDGLSGGIFAAIFASYAGIAFYQNQIDLAAFCAAVVGGILAFLWFNIPPARFYLSETGIMGLTITLTVVAFMTDTLGGGYGFIVLPIIALPLIIESGSSLIQVLSKKYLGRKVFLVAPIHHHFQAKGWPAAKVVMRFWIIGVVCALLGLILALVGQ</sequence>
<dbReference type="Pfam" id="PF00953">
    <property type="entry name" value="Glycos_transf_4"/>
    <property type="match status" value="1"/>
</dbReference>
<feature type="transmembrane region" description="Helical" evidence="6">
    <location>
        <begin position="230"/>
        <end position="247"/>
    </location>
</feature>
<keyword evidence="3 6" id="KW-0812">Transmembrane</keyword>
<proteinExistence type="predicted"/>
<dbReference type="GO" id="GO:0044038">
    <property type="term" value="P:cell wall macromolecule biosynthetic process"/>
    <property type="evidence" value="ECO:0007669"/>
    <property type="project" value="TreeGrafter"/>
</dbReference>
<feature type="transmembrane region" description="Helical" evidence="6">
    <location>
        <begin position="335"/>
        <end position="356"/>
    </location>
</feature>
<evidence type="ECO:0000256" key="3">
    <source>
        <dbReference type="ARBA" id="ARBA00022692"/>
    </source>
</evidence>
<keyword evidence="4 6" id="KW-1133">Transmembrane helix</keyword>